<dbReference type="InterPro" id="IPR029058">
    <property type="entry name" value="AB_hydrolase_fold"/>
</dbReference>
<dbReference type="OrthoDB" id="3066818at2759"/>
<dbReference type="SUPFAM" id="SSF53474">
    <property type="entry name" value="alpha/beta-Hydrolases"/>
    <property type="match status" value="1"/>
</dbReference>
<dbReference type="EMBL" id="MU250531">
    <property type="protein sequence ID" value="KAG7447615.1"/>
    <property type="molecule type" value="Genomic_DNA"/>
</dbReference>
<reference evidence="1" key="1">
    <citation type="submission" date="2020-11" db="EMBL/GenBank/DDBJ databases">
        <title>Adaptations for nitrogen fixation in a non-lichenized fungal sporocarp promotes dispersal by wood-feeding termites.</title>
        <authorList>
            <consortium name="DOE Joint Genome Institute"/>
            <person name="Koch R.A."/>
            <person name="Yoon G."/>
            <person name="Arayal U."/>
            <person name="Lail K."/>
            <person name="Amirebrahimi M."/>
            <person name="Labutti K."/>
            <person name="Lipzen A."/>
            <person name="Riley R."/>
            <person name="Barry K."/>
            <person name="Henrissat B."/>
            <person name="Grigoriev I.V."/>
            <person name="Herr J.R."/>
            <person name="Aime M.C."/>
        </authorList>
    </citation>
    <scope>NUCLEOTIDE SEQUENCE</scope>
    <source>
        <strain evidence="1">MCA 3950</strain>
    </source>
</reference>
<evidence type="ECO:0000313" key="2">
    <source>
        <dbReference type="Proteomes" id="UP000812287"/>
    </source>
</evidence>
<dbReference type="Proteomes" id="UP000812287">
    <property type="component" value="Unassembled WGS sequence"/>
</dbReference>
<comment type="caution">
    <text evidence="1">The sequence shown here is derived from an EMBL/GenBank/DDBJ whole genome shotgun (WGS) entry which is preliminary data.</text>
</comment>
<organism evidence="1 2">
    <name type="scientific">Guyanagaster necrorhizus</name>
    <dbReference type="NCBI Taxonomy" id="856835"/>
    <lineage>
        <taxon>Eukaryota</taxon>
        <taxon>Fungi</taxon>
        <taxon>Dikarya</taxon>
        <taxon>Basidiomycota</taxon>
        <taxon>Agaricomycotina</taxon>
        <taxon>Agaricomycetes</taxon>
        <taxon>Agaricomycetidae</taxon>
        <taxon>Agaricales</taxon>
        <taxon>Marasmiineae</taxon>
        <taxon>Physalacriaceae</taxon>
        <taxon>Guyanagaster</taxon>
    </lineage>
</organism>
<sequence>MPFYDTLGSGRSTHLPEAPEDFWTQELYMNELENLVSHLGISDSFNILGHFGGVGPYWRSCSFFSRANCSQGMLAGQYVATRSPKGLRHLIVVRAIASVEGGKVLYGKNRLQSIFVSHRNPLWTWKYQTSLWRIS</sequence>
<dbReference type="RefSeq" id="XP_043041115.1">
    <property type="nucleotide sequence ID" value="XM_043190396.1"/>
</dbReference>
<dbReference type="AlphaFoldDB" id="A0A9P7VWA6"/>
<name>A0A9P7VWA6_9AGAR</name>
<proteinExistence type="predicted"/>
<dbReference type="Gene3D" id="3.40.50.1820">
    <property type="entry name" value="alpha/beta hydrolase"/>
    <property type="match status" value="1"/>
</dbReference>
<keyword evidence="2" id="KW-1185">Reference proteome</keyword>
<gene>
    <name evidence="1" type="ORF">BT62DRAFT_993275</name>
</gene>
<evidence type="ECO:0000313" key="1">
    <source>
        <dbReference type="EMBL" id="KAG7447615.1"/>
    </source>
</evidence>
<accession>A0A9P7VWA6</accession>
<protein>
    <submittedName>
        <fullName evidence="1">Uncharacterized protein</fullName>
    </submittedName>
</protein>
<dbReference type="GeneID" id="66112693"/>